<accession>A0ABP7ED31</accession>
<evidence type="ECO:0000256" key="1">
    <source>
        <dbReference type="SAM" id="MobiDB-lite"/>
    </source>
</evidence>
<name>A0ABP7ED31_9ACTN</name>
<organism evidence="2 3">
    <name type="scientific">Microlunatus aurantiacus</name>
    <dbReference type="NCBI Taxonomy" id="446786"/>
    <lineage>
        <taxon>Bacteria</taxon>
        <taxon>Bacillati</taxon>
        <taxon>Actinomycetota</taxon>
        <taxon>Actinomycetes</taxon>
        <taxon>Propionibacteriales</taxon>
        <taxon>Propionibacteriaceae</taxon>
        <taxon>Microlunatus</taxon>
    </lineage>
</organism>
<feature type="region of interest" description="Disordered" evidence="1">
    <location>
        <begin position="32"/>
        <end position="58"/>
    </location>
</feature>
<reference evidence="3" key="1">
    <citation type="journal article" date="2019" name="Int. J. Syst. Evol. Microbiol.">
        <title>The Global Catalogue of Microorganisms (GCM) 10K type strain sequencing project: providing services to taxonomists for standard genome sequencing and annotation.</title>
        <authorList>
            <consortium name="The Broad Institute Genomics Platform"/>
            <consortium name="The Broad Institute Genome Sequencing Center for Infectious Disease"/>
            <person name="Wu L."/>
            <person name="Ma J."/>
        </authorList>
    </citation>
    <scope>NUCLEOTIDE SEQUENCE [LARGE SCALE GENOMIC DNA]</scope>
    <source>
        <strain evidence="3">JCM 16548</strain>
    </source>
</reference>
<sequence>MVIANDGLSVEVNPENTCATCRTVAQPKTMWGPANRTDYRPSEDDNATIQGVHGGAVG</sequence>
<proteinExistence type="predicted"/>
<dbReference type="EMBL" id="BAAAYX010000023">
    <property type="protein sequence ID" value="GAA3717156.1"/>
    <property type="molecule type" value="Genomic_DNA"/>
</dbReference>
<evidence type="ECO:0000313" key="3">
    <source>
        <dbReference type="Proteomes" id="UP001500051"/>
    </source>
</evidence>
<dbReference type="Proteomes" id="UP001500051">
    <property type="component" value="Unassembled WGS sequence"/>
</dbReference>
<protein>
    <submittedName>
        <fullName evidence="2">Uncharacterized protein</fullName>
    </submittedName>
</protein>
<evidence type="ECO:0000313" key="2">
    <source>
        <dbReference type="EMBL" id="GAA3717156.1"/>
    </source>
</evidence>
<dbReference type="RefSeq" id="WP_344814365.1">
    <property type="nucleotide sequence ID" value="NZ_BAAAYX010000023.1"/>
</dbReference>
<comment type="caution">
    <text evidence="2">The sequence shown here is derived from an EMBL/GenBank/DDBJ whole genome shotgun (WGS) entry which is preliminary data.</text>
</comment>
<keyword evidence="3" id="KW-1185">Reference proteome</keyword>
<gene>
    <name evidence="2" type="ORF">GCM10022204_41320</name>
</gene>